<dbReference type="InterPro" id="IPR029058">
    <property type="entry name" value="AB_hydrolase_fold"/>
</dbReference>
<evidence type="ECO:0000256" key="2">
    <source>
        <dbReference type="ARBA" id="ARBA00006432"/>
    </source>
</evidence>
<dbReference type="InterPro" id="IPR020845">
    <property type="entry name" value="AMP-binding_CS"/>
</dbReference>
<dbReference type="InterPro" id="IPR045851">
    <property type="entry name" value="AMP-bd_C_sf"/>
</dbReference>
<evidence type="ECO:0000256" key="1">
    <source>
        <dbReference type="ARBA" id="ARBA00001957"/>
    </source>
</evidence>
<dbReference type="GO" id="GO:0003824">
    <property type="term" value="F:catalytic activity"/>
    <property type="evidence" value="ECO:0007669"/>
    <property type="project" value="UniProtKB-KW"/>
</dbReference>
<dbReference type="GO" id="GO:0005829">
    <property type="term" value="C:cytosol"/>
    <property type="evidence" value="ECO:0007669"/>
    <property type="project" value="TreeGrafter"/>
</dbReference>
<dbReference type="GO" id="GO:0017000">
    <property type="term" value="P:antibiotic biosynthetic process"/>
    <property type="evidence" value="ECO:0007669"/>
    <property type="project" value="UniProtKB-KW"/>
</dbReference>
<dbReference type="NCBIfam" id="TIGR01720">
    <property type="entry name" value="NRPS-para261"/>
    <property type="match status" value="1"/>
</dbReference>
<dbReference type="GO" id="GO:0008610">
    <property type="term" value="P:lipid biosynthetic process"/>
    <property type="evidence" value="ECO:0007669"/>
    <property type="project" value="UniProtKB-ARBA"/>
</dbReference>
<evidence type="ECO:0000256" key="7">
    <source>
        <dbReference type="SAM" id="MobiDB-lite"/>
    </source>
</evidence>
<dbReference type="NCBIfam" id="TIGR01733">
    <property type="entry name" value="AA-adenyl-dom"/>
    <property type="match status" value="2"/>
</dbReference>
<reference evidence="9 10" key="1">
    <citation type="journal article" date="2015" name="Genome Biol. Evol.">
        <title>Characterization of Three Mycobacterium spp. with Potential Use in Bioremediation by Genome Sequencing and Comparative Genomics.</title>
        <authorList>
            <person name="Das S."/>
            <person name="Pettersson B.M."/>
            <person name="Behra P.R."/>
            <person name="Ramesh M."/>
            <person name="Dasgupta S."/>
            <person name="Bhattacharya A."/>
            <person name="Kirsebom L.A."/>
        </authorList>
    </citation>
    <scope>NUCLEOTIDE SEQUENCE [LARGE SCALE GENOMIC DNA]</scope>
    <source>
        <strain evidence="9 10">DSM 44219</strain>
    </source>
</reference>
<dbReference type="InterPro" id="IPR020806">
    <property type="entry name" value="PKS_PP-bd"/>
</dbReference>
<keyword evidence="3" id="KW-0596">Phosphopantetheine</keyword>
<dbReference type="Pfam" id="PF00668">
    <property type="entry name" value="Condensation"/>
    <property type="match status" value="3"/>
</dbReference>
<dbReference type="PROSITE" id="PS50075">
    <property type="entry name" value="CARRIER"/>
    <property type="match status" value="3"/>
</dbReference>
<dbReference type="InterPro" id="IPR023213">
    <property type="entry name" value="CAT-like_dom_sf"/>
</dbReference>
<evidence type="ECO:0000256" key="5">
    <source>
        <dbReference type="ARBA" id="ARBA00022737"/>
    </source>
</evidence>
<dbReference type="FunFam" id="3.30.300.30:FF:000010">
    <property type="entry name" value="Enterobactin synthetase component F"/>
    <property type="match status" value="1"/>
</dbReference>
<gene>
    <name evidence="9" type="primary">lgrD_5</name>
    <name evidence="9" type="ORF">MCHUDSM44219_03539</name>
</gene>
<evidence type="ECO:0000313" key="9">
    <source>
        <dbReference type="EMBL" id="KMO74622.1"/>
    </source>
</evidence>
<dbReference type="InterPro" id="IPR029063">
    <property type="entry name" value="SAM-dependent_MTases_sf"/>
</dbReference>
<proteinExistence type="inferred from homology"/>
<dbReference type="Pfam" id="PF00550">
    <property type="entry name" value="PP-binding"/>
    <property type="match status" value="3"/>
</dbReference>
<dbReference type="SMART" id="SM00823">
    <property type="entry name" value="PKS_PP"/>
    <property type="match status" value="3"/>
</dbReference>
<dbReference type="NCBIfam" id="NF003417">
    <property type="entry name" value="PRK04813.1"/>
    <property type="match status" value="4"/>
</dbReference>
<feature type="domain" description="Carrier" evidence="8">
    <location>
        <begin position="1740"/>
        <end position="1815"/>
    </location>
</feature>
<dbReference type="Pfam" id="PF13193">
    <property type="entry name" value="AMP-binding_C"/>
    <property type="match status" value="1"/>
</dbReference>
<dbReference type="PROSITE" id="PS00455">
    <property type="entry name" value="AMP_BINDING"/>
    <property type="match status" value="2"/>
</dbReference>
<dbReference type="InterPro" id="IPR010060">
    <property type="entry name" value="NRPS_synth"/>
</dbReference>
<dbReference type="UniPathway" id="UPA00011"/>
<feature type="domain" description="Carrier" evidence="8">
    <location>
        <begin position="259"/>
        <end position="333"/>
    </location>
</feature>
<keyword evidence="6" id="KW-0045">Antibiotic biosynthesis</keyword>
<dbReference type="Gene3D" id="3.30.300.30">
    <property type="match status" value="4"/>
</dbReference>
<dbReference type="Gene3D" id="1.10.1200.10">
    <property type="entry name" value="ACP-like"/>
    <property type="match status" value="2"/>
</dbReference>
<organism evidence="9 10">
    <name type="scientific">Mycolicibacterium chubuense</name>
    <name type="common">Mycobacterium chubuense</name>
    <dbReference type="NCBI Taxonomy" id="1800"/>
    <lineage>
        <taxon>Bacteria</taxon>
        <taxon>Bacillati</taxon>
        <taxon>Actinomycetota</taxon>
        <taxon>Actinomycetes</taxon>
        <taxon>Mycobacteriales</taxon>
        <taxon>Mycobacteriaceae</taxon>
        <taxon>Mycolicibacterium</taxon>
    </lineage>
</organism>
<dbReference type="Gene3D" id="3.30.559.10">
    <property type="entry name" value="Chloramphenicol acetyltransferase-like domain"/>
    <property type="match status" value="3"/>
</dbReference>
<dbReference type="SUPFAM" id="SSF53335">
    <property type="entry name" value="S-adenosyl-L-methionine-dependent methyltransferases"/>
    <property type="match status" value="1"/>
</dbReference>
<keyword evidence="4" id="KW-0597">Phosphoprotein</keyword>
<keyword evidence="5" id="KW-0677">Repeat</keyword>
<dbReference type="Gene3D" id="2.30.38.10">
    <property type="entry name" value="Luciferase, Domain 3"/>
    <property type="match status" value="2"/>
</dbReference>
<dbReference type="GO" id="GO:0072330">
    <property type="term" value="P:monocarboxylic acid biosynthetic process"/>
    <property type="evidence" value="ECO:0007669"/>
    <property type="project" value="UniProtKB-ARBA"/>
</dbReference>
<evidence type="ECO:0000256" key="3">
    <source>
        <dbReference type="ARBA" id="ARBA00022450"/>
    </source>
</evidence>
<feature type="region of interest" description="Disordered" evidence="7">
    <location>
        <begin position="1003"/>
        <end position="1023"/>
    </location>
</feature>
<dbReference type="FunFam" id="3.40.50.980:FF:000001">
    <property type="entry name" value="Non-ribosomal peptide synthetase"/>
    <property type="match status" value="2"/>
</dbReference>
<evidence type="ECO:0000313" key="10">
    <source>
        <dbReference type="Proteomes" id="UP000036176"/>
    </source>
</evidence>
<dbReference type="Gene3D" id="3.40.50.980">
    <property type="match status" value="4"/>
</dbReference>
<dbReference type="InterPro" id="IPR001031">
    <property type="entry name" value="Thioesterase"/>
</dbReference>
<feature type="domain" description="Carrier" evidence="8">
    <location>
        <begin position="3199"/>
        <end position="3274"/>
    </location>
</feature>
<dbReference type="InterPro" id="IPR006162">
    <property type="entry name" value="Ppantetheine_attach_site"/>
</dbReference>
<comment type="cofactor">
    <cofactor evidence="1">
        <name>pantetheine 4'-phosphate</name>
        <dbReference type="ChEBI" id="CHEBI:47942"/>
    </cofactor>
</comment>
<dbReference type="InterPro" id="IPR036736">
    <property type="entry name" value="ACP-like_sf"/>
</dbReference>
<dbReference type="SMART" id="SM01294">
    <property type="entry name" value="PKS_PP_betabranch"/>
    <property type="match status" value="1"/>
</dbReference>
<dbReference type="InterPro" id="IPR000873">
    <property type="entry name" value="AMP-dep_synth/lig_dom"/>
</dbReference>
<protein>
    <submittedName>
        <fullName evidence="9">Linear gramicidin synthase subunit D</fullName>
    </submittedName>
</protein>
<dbReference type="CDD" id="cd05930">
    <property type="entry name" value="A_NRPS"/>
    <property type="match status" value="1"/>
</dbReference>
<comment type="caution">
    <text evidence="9">The sequence shown here is derived from an EMBL/GenBank/DDBJ whole genome shotgun (WGS) entry which is preliminary data.</text>
</comment>
<dbReference type="Pfam" id="PF08242">
    <property type="entry name" value="Methyltransf_12"/>
    <property type="match status" value="1"/>
</dbReference>
<dbReference type="SUPFAM" id="SSF47336">
    <property type="entry name" value="ACP-like"/>
    <property type="match status" value="3"/>
</dbReference>
<dbReference type="InterPro" id="IPR042099">
    <property type="entry name" value="ANL_N_sf"/>
</dbReference>
<evidence type="ECO:0000259" key="8">
    <source>
        <dbReference type="PROSITE" id="PS50075"/>
    </source>
</evidence>
<dbReference type="CDD" id="cd02440">
    <property type="entry name" value="AdoMet_MTases"/>
    <property type="match status" value="1"/>
</dbReference>
<name>A0A0J6VYY3_MYCCU</name>
<dbReference type="Pfam" id="PF00501">
    <property type="entry name" value="AMP-binding"/>
    <property type="match status" value="3"/>
</dbReference>
<dbReference type="CDD" id="cd19540">
    <property type="entry name" value="LCL_NRPS-like"/>
    <property type="match status" value="1"/>
</dbReference>
<dbReference type="Gene3D" id="3.40.50.1820">
    <property type="entry name" value="alpha/beta hydrolase"/>
    <property type="match status" value="1"/>
</dbReference>
<dbReference type="Gene3D" id="3.40.50.12780">
    <property type="entry name" value="N-terminal domain of ligase-like"/>
    <property type="match status" value="1"/>
</dbReference>
<dbReference type="SUPFAM" id="SSF52777">
    <property type="entry name" value="CoA-dependent acyltransferases"/>
    <property type="match status" value="6"/>
</dbReference>
<dbReference type="PANTHER" id="PTHR45527:SF1">
    <property type="entry name" value="FATTY ACID SYNTHASE"/>
    <property type="match status" value="1"/>
</dbReference>
<dbReference type="PANTHER" id="PTHR45527">
    <property type="entry name" value="NONRIBOSOMAL PEPTIDE SYNTHETASE"/>
    <property type="match status" value="1"/>
</dbReference>
<dbReference type="Proteomes" id="UP000036176">
    <property type="component" value="Unassembled WGS sequence"/>
</dbReference>
<dbReference type="GO" id="GO:0043041">
    <property type="term" value="P:amino acid activation for nonribosomal peptide biosynthetic process"/>
    <property type="evidence" value="ECO:0007669"/>
    <property type="project" value="TreeGrafter"/>
</dbReference>
<dbReference type="Gene3D" id="3.40.50.150">
    <property type="entry name" value="Vaccinia Virus protein VP39"/>
    <property type="match status" value="1"/>
</dbReference>
<accession>A0A0J6VYY3</accession>
<dbReference type="InterPro" id="IPR025110">
    <property type="entry name" value="AMP-bd_C"/>
</dbReference>
<dbReference type="InterPro" id="IPR009081">
    <property type="entry name" value="PP-bd_ACP"/>
</dbReference>
<dbReference type="FunFam" id="1.10.1200.10:FF:000016">
    <property type="entry name" value="Non-ribosomal peptide synthase"/>
    <property type="match status" value="1"/>
</dbReference>
<dbReference type="FunFam" id="3.40.50.12780:FF:000012">
    <property type="entry name" value="Non-ribosomal peptide synthetase"/>
    <property type="match status" value="2"/>
</dbReference>
<comment type="similarity">
    <text evidence="2">Belongs to the ATP-dependent AMP-binding enzyme family.</text>
</comment>
<dbReference type="Gene3D" id="3.30.559.30">
    <property type="entry name" value="Nonribosomal peptide synthetase, condensation domain"/>
    <property type="match status" value="3"/>
</dbReference>
<dbReference type="InterPro" id="IPR013217">
    <property type="entry name" value="Methyltransf_12"/>
</dbReference>
<dbReference type="InterPro" id="IPR001242">
    <property type="entry name" value="Condensation_dom"/>
</dbReference>
<dbReference type="Pfam" id="PF00975">
    <property type="entry name" value="Thioesterase"/>
    <property type="match status" value="1"/>
</dbReference>
<dbReference type="SUPFAM" id="SSF53474">
    <property type="entry name" value="alpha/beta-Hydrolases"/>
    <property type="match status" value="1"/>
</dbReference>
<dbReference type="CDD" id="cd19543">
    <property type="entry name" value="DCL_NRPS"/>
    <property type="match status" value="1"/>
</dbReference>
<evidence type="ECO:0000256" key="6">
    <source>
        <dbReference type="ARBA" id="ARBA00023194"/>
    </source>
</evidence>
<dbReference type="PATRIC" id="fig|1800.3.peg.3565"/>
<sequence>MTVLTQTPTAVTALSPEGLDGVAVLLGGEACPAEVVDRWAPGRVLINAYGPTEVTVYASMSAPLTVGSGPAPIGAPVPTSALFVLDPWLRPVPPGVIGELYVAGRGVGLGYAGRSALTASRFVACPFGTPGTRMYRTGDLVRWRADGALLYLGRADDQVKIRGHRIELGEIQSALAALDDVDQAVVVARDDGPTGTHLVAYLTGSAESDAVRAALADRLPSYMVPGAVVTLDALPLTVNGKLDTNALPVPGIRAAQYRAPGDAVEEILAGIYARVLGLDRVGVDDSFFDLGGDSILSMQVVAQARAAGLGCRPRDIFVEQTVARLARVVQAGVRADAPVDLGTGDVRATPIMRWLHEVPGPTREFNQTMVVQAPPGVTADDVAVVLQALIDRHGMLRARLETDGTLTVPEPQTLDAAGYLRTVEQLSGEALVSARAELDPAAGVMLRAVFAAATREVAVVVHHLVIDAVSWRILLEDLNVAWAQHRTGHPATLPITGTSFRTWSSVLAEYAASAAVAATAERWRAVLAAPPALPPPDPHADTYASAASVTATLDTDTTRRLLGDVPAAFHAGVTDILLAALALACAEFAGSAQPIGIDVEGHGRAEDLSPGLDLSRTAGWFTTRYPVALQVQRPDWTQVGAGGPVVGAVVKHAKEELRSLPDGLTYGLVRHLTPHSDLQAPEPTIAFNYLGRAGHLGIDDTDLWRPSPDGMTIAAAAGQISMPLGHTVELTAVAVDSGAGPEFTTTWTWATSVLTHEDIGRLNQLWTDALTGICLHVAHGGGGLTPSDIAPAALTQDQIDALEHHHDLRDILPLTPVQQGLLFHSRTAREFGVGGDLYAMQLEITIAGPLNPDALHDAVRAVAHRHPHLVARFADGYDPPVQIIAAAPQVPWQYREVAGEDDIARVCAAERAAVCDLTDGTPFRVALLRTGSDEHRVVLTNHHIVLDGWSLPILLQEIFAGYLGQRLPAPPVFRRFVEWLHDRDADAARAAWREVLDGLDAPTLVGPPDRSESGVRGSSASRLPETTTAALTDLARAHHTTVNIVLQAAWAQTLASLTGHHDVVFGTTVSGRPTEVTGAESMVGLMINTIPVRARLTPATTTADLLAQLHDAHHRTLDHQHLALTEIHRIAGQEQLFDTLFVFENYPVDTAAMGGVGELSITAVAARETNHYPMTLQAMPGRELGLRIEYDTTVFEPSVIEAVTRRFQRVLSAMIATPQRRLSAIDVLDPAERDTLGRLGNSTMLLASRDAPSVPALFAAQVARGGDRVALSCGGQVLTYRELDDASNLLAHRLIRHGARPGTCVALLTGRSADAVVAMLAALKTGAAYLAIDPAVPPDRLRFLLTDADPVAVLTTDAVRARLAGHALPILDLGEAGPDDAATALRDPDPADVAYLIYTSGTTGTPKGVAVTHANVAHLAASLPASLPDEQVWTQCHSYAFDFSVWEIWAALLSGARLVIVDEDTASSPDRFGELIAAERVNVLTQTPSAITALDPQRLDAVAVLLGGEACPAETVDRWAPGRTLINAYGPTEITVYAAMSAPLRPGSGAAPIGGPVVTSALFVLDDWLRPVSVGAVGELYVAGPGVAVGYVGRPGLTATRFLPCPFGRPGGRMYRTGDLVRWRSDGQLDYLGRADDQVKIRGYRIELGEITAALTGIDGVTGAAVVPRRDQPGAARLTAYITGTVAPAEARARLTEQLPSYLVPSDFIALETLPLTVGGKLDVRALPAPDPAGGGPYRAPTNAVEEILAATFADILGLDRVGIDDSFFDLGGDSISAMRLVTTINAGLDTDLSVRTLFDTATVAQLAPRVRTGAGRRAALVPVERPSRVPLSFAQSRLWFLDRFVGGVVTYNMPTVFRIDGPLDVDALGAALDDVIARHESLRTVFPDVDGVPHQQVLPARPGMWGHRDHGVVALSEQEAVAELTAMAGHRFDLSAEIPIRAQIYALGPDRHAIGIVVHHIAADGWSIAPLVRDLGIAYAGRTAGQPPGWAALPVQYIDYTLWQRTQFGDLDDDKSLIAAQLAYWQDALAGMPEQLNLPTDRPYPAVADYRGATVDIEWPAALQQRVREVARAHNATSFMVIQTALAVLLSKISASSDVAVGFPIAGRGDPALEELIGFFVNTLVLRVDLAGDPTLADLLAQVRRQSLAAYENQDVPFEVLVERLNPARSLTRQPIVQVMLAWQNFAGSGDAAGGLALGDLTVSQMGADTHTARMDLLFNLADRFTGAGEPDRICGVVEFRTDVFEPSTIRRLLTQFERVLTTLTADPHHRLSAVDILDASDRTRFDAWGNRAALTRRPTAAASLPAQWAAQVARTPDSSAVTFEGRSVTYRELDERSTRLAHLLTGYGAAPGRAVAVLFTRSTDAIVAILAVLKTGAAYLPIDPVVPAGRVEFMMTDATPVAAVTTGHLRGRLDGFDLPVVDIADPRISAQPDIALPLPAPDDLAYFIYTSGTTGVPKGVAITHRNVTQLLESLDVDVLRAGVWSQCHSLAFDVSVCEMWGALLTGGRLVVVSESVARSPEDFRALLVDEQVTVLSRTPSAFYALQTADTQNADASDELALEAVLFAGEALEPRRLRTWLTRHRGRPRMINLYGTTETTVHASFDEITDRDAESNASPVGVPLANLALFVLDASLHPVPAGVVGDLYVAGDGVGVGYWRRSGLTASRFLACPFGVPGSRMYRTGDLVSWNADGRLQYVGRADDQVKVRGYRIELGEVENALLACPEVTQAVATVHDAGSGGQLVAYVTLDDLSGAEHDGAVVDEWQQMYDDLYDGAAPPEFGMDFRGWNSSYSGEPLPLEEMVEWRCATVDQILALRPHRVLEIGVGTGLVLSQVAPHCEHYVGTDMSAVAVNGLRRSLQRAAVPWRDRVRLLTQPAHVTDGLERGSFDVIVLNSIVQYFPHRGYLTDVLDTAVDLLAPGGTLFVGDVRHHGLQRAFQAGVARAKAPEADTAELRERVQRAMVGEAELLLAPEFFTTWSARHPSLRGLDVRVKRGRADNELTRYRYDVVVHTQPARSVADAPTWAWHSCADLAGLERRLSADRPNTVRIAAIPRAGLADDVAVERGLTAAWAPESSQSATATPDELHHLAGTLGYDVAVTWGDEPGTLDAVFLADTGGPLTDVYRPHEGISRRAGLSNTPHLNTTIGALRRRLSDRLPDYMVPAHIMVIDEFPLTSSGKLDRKALPTPVSTTTTFAAPSNPTEQAIADVYAQVLGVDRVGVDDSFFDLGGDSLSAMRAVAAINAALDTHLAVRTLFYAPSVRSLSQQLNSGDAAKEVVPVEFYRRGAGVPLYCIHDGLGLSWSYRMLGEYLDCPIVGINQVRAEGEPEPSSIRRMAHTYADRIQAVHPGGPYRLLGWSFGGVVAHELAVELRSRGCQVERLVLLDPAFSVGLVTGGVTLDEEQVLQHILRTNRIDVPAMSGPLTYQRAEQLVQSHAGAEFPLPPRELLDLMVHSVNSNQHLLRRFRPHDFDGDMVIFTAGRGTIAPAGSAMSRLLDARTRLAARAKVRKWRRHVKGTVTAQQVDCTHHDMLNPASLRLYGDLLREALDGQNVSRAKPSD</sequence>
<dbReference type="SUPFAM" id="SSF56801">
    <property type="entry name" value="Acetyl-CoA synthetase-like"/>
    <property type="match status" value="3"/>
</dbReference>
<dbReference type="FunFam" id="1.10.1200.10:FF:000005">
    <property type="entry name" value="Nonribosomal peptide synthetase 1"/>
    <property type="match status" value="2"/>
</dbReference>
<evidence type="ECO:0000256" key="4">
    <source>
        <dbReference type="ARBA" id="ARBA00022553"/>
    </source>
</evidence>
<dbReference type="FunFam" id="2.30.38.10:FF:000001">
    <property type="entry name" value="Non-ribosomal peptide synthetase PvdI"/>
    <property type="match status" value="2"/>
</dbReference>
<dbReference type="InterPro" id="IPR010071">
    <property type="entry name" value="AA_adenyl_dom"/>
</dbReference>
<dbReference type="EMBL" id="JYNX01000054">
    <property type="protein sequence ID" value="KMO74622.1"/>
    <property type="molecule type" value="Genomic_DNA"/>
</dbReference>
<dbReference type="GO" id="GO:0031177">
    <property type="term" value="F:phosphopantetheine binding"/>
    <property type="evidence" value="ECO:0007669"/>
    <property type="project" value="InterPro"/>
</dbReference>
<dbReference type="PROSITE" id="PS00012">
    <property type="entry name" value="PHOSPHOPANTETHEINE"/>
    <property type="match status" value="3"/>
</dbReference>
<keyword evidence="10" id="KW-1185">Reference proteome</keyword>
<dbReference type="GO" id="GO:0009403">
    <property type="term" value="P:toxin biosynthetic process"/>
    <property type="evidence" value="ECO:0007669"/>
    <property type="project" value="UniProtKB-ARBA"/>
</dbReference>